<keyword evidence="5" id="KW-1185">Reference proteome</keyword>
<feature type="binding site" evidence="3">
    <location>
        <position position="258"/>
    </location>
    <ligand>
        <name>dimethylallyl diphosphate</name>
        <dbReference type="ChEBI" id="CHEBI:57623"/>
    </ligand>
</feature>
<gene>
    <name evidence="4" type="ORF">ACLA_078390</name>
</gene>
<dbReference type="InterPro" id="IPR012148">
    <property type="entry name" value="ABBA_DMATS-like"/>
</dbReference>
<dbReference type="Proteomes" id="UP000006701">
    <property type="component" value="Unassembled WGS sequence"/>
</dbReference>
<feature type="binding site" evidence="3">
    <location>
        <position position="341"/>
    </location>
    <ligand>
        <name>dimethylallyl diphosphate</name>
        <dbReference type="ChEBI" id="CHEBI:57623"/>
    </ligand>
</feature>
<dbReference type="PIRSF" id="PIRSF000509">
    <property type="entry name" value="Trp_DMAT"/>
    <property type="match status" value="1"/>
</dbReference>
<dbReference type="GO" id="GO:0016765">
    <property type="term" value="F:transferase activity, transferring alkyl or aryl (other than methyl) groups"/>
    <property type="evidence" value="ECO:0007669"/>
    <property type="project" value="InterPro"/>
</dbReference>
<reference evidence="4 5" key="1">
    <citation type="journal article" date="2008" name="PLoS Genet.">
        <title>Genomic islands in the pathogenic filamentous fungus Aspergillus fumigatus.</title>
        <authorList>
            <person name="Fedorova N.D."/>
            <person name="Khaldi N."/>
            <person name="Joardar V.S."/>
            <person name="Maiti R."/>
            <person name="Amedeo P."/>
            <person name="Anderson M.J."/>
            <person name="Crabtree J."/>
            <person name="Silva J.C."/>
            <person name="Badger J.H."/>
            <person name="Albarraq A."/>
            <person name="Angiuoli S."/>
            <person name="Bussey H."/>
            <person name="Bowyer P."/>
            <person name="Cotty P.J."/>
            <person name="Dyer P.S."/>
            <person name="Egan A."/>
            <person name="Galens K."/>
            <person name="Fraser-Liggett C.M."/>
            <person name="Haas B.J."/>
            <person name="Inman J.M."/>
            <person name="Kent R."/>
            <person name="Lemieux S."/>
            <person name="Malavazi I."/>
            <person name="Orvis J."/>
            <person name="Roemer T."/>
            <person name="Ronning C.M."/>
            <person name="Sundaram J.P."/>
            <person name="Sutton G."/>
            <person name="Turner G."/>
            <person name="Venter J.C."/>
            <person name="White O.R."/>
            <person name="Whitty B.R."/>
            <person name="Youngman P."/>
            <person name="Wolfe K.H."/>
            <person name="Goldman G.H."/>
            <person name="Wortman J.R."/>
            <person name="Jiang B."/>
            <person name="Denning D.W."/>
            <person name="Nierman W.C."/>
        </authorList>
    </citation>
    <scope>NUCLEOTIDE SEQUENCE [LARGE SCALE GENOMIC DNA]</scope>
    <source>
        <strain evidence="5">ATCC 1007 / CBS 513.65 / DSM 816 / NCTC 3887 / NRRL 1</strain>
    </source>
</reference>
<sequence length="423" mass="46067">MATDTPDALAAYTALTKYIVHPSLDQHDWWQRTGPMLAKLLHVAKYPIAEQFQYLYLYATHLIPLLGPFPNRPRKYLCILGGLGALEFSQNFTAAGSTVRIAFDPTSPAAAAGLDPCNRRSVAGALDTLSRVGRGVDLSLYHALLPQLTLNDEEEQVLVEKNLLDAQPAKTQTILALDLKRGDIAVKLYLYPTCKAAATNDEVGSMVFRAIRHADPAGLFAAGLSAIEAFLSASPASTAMLFLSCDLVALTHTRFKLYLAEFEVVFDRIAAIWTLDGRLADPATAAGLDILRSLWTALAVPEGTRSPPERPTKPGDPPTLLPLLFNLEIRASKALPQPKIYIPLTGLNDGAVAAAVAGTFAEWGWNDHARGYVDNLASYKPEEKLENTADLQAWLSFSYAEETGPGLREVQYLAVKVYLGYIQ</sequence>
<dbReference type="KEGG" id="act:ACLA_078390"/>
<keyword evidence="2" id="KW-0808">Transferase</keyword>
<feature type="binding site" evidence="3">
    <location>
        <position position="100"/>
    </location>
    <ligand>
        <name>dimethylallyl diphosphate</name>
        <dbReference type="ChEBI" id="CHEBI:57623"/>
    </ligand>
</feature>
<dbReference type="PANTHER" id="PTHR40627">
    <property type="entry name" value="INDOLE PRENYLTRANSFERASE TDIB-RELATED"/>
    <property type="match status" value="1"/>
</dbReference>
<organism evidence="4 5">
    <name type="scientific">Aspergillus clavatus (strain ATCC 1007 / CBS 513.65 / DSM 816 / NCTC 3887 / NRRL 1 / QM 1276 / 107)</name>
    <dbReference type="NCBI Taxonomy" id="344612"/>
    <lineage>
        <taxon>Eukaryota</taxon>
        <taxon>Fungi</taxon>
        <taxon>Dikarya</taxon>
        <taxon>Ascomycota</taxon>
        <taxon>Pezizomycotina</taxon>
        <taxon>Eurotiomycetes</taxon>
        <taxon>Eurotiomycetidae</taxon>
        <taxon>Eurotiales</taxon>
        <taxon>Aspergillaceae</taxon>
        <taxon>Aspergillus</taxon>
        <taxon>Aspergillus subgen. Fumigati</taxon>
    </lineage>
</organism>
<evidence type="ECO:0000313" key="4">
    <source>
        <dbReference type="EMBL" id="EAW09091.1"/>
    </source>
</evidence>
<name>A1CLW2_ASPCL</name>
<feature type="binding site" evidence="3">
    <location>
        <position position="187"/>
    </location>
    <ligand>
        <name>dimethylallyl diphosphate</name>
        <dbReference type="ChEBI" id="CHEBI:57623"/>
    </ligand>
</feature>
<accession>A1CLW2</accession>
<feature type="binding site" evidence="3">
    <location>
        <begin position="79"/>
        <end position="80"/>
    </location>
    <ligand>
        <name>L-tryptophan</name>
        <dbReference type="ChEBI" id="CHEBI:57912"/>
    </ligand>
</feature>
<dbReference type="RefSeq" id="XP_001270517.1">
    <property type="nucleotide sequence ID" value="XM_001270516.1"/>
</dbReference>
<dbReference type="eggNOG" id="ENOG502S2XP">
    <property type="taxonomic scope" value="Eukaryota"/>
</dbReference>
<feature type="binding site" evidence="3">
    <location>
        <position position="191"/>
    </location>
    <ligand>
        <name>L-tryptophan</name>
        <dbReference type="ChEBI" id="CHEBI:57912"/>
    </ligand>
</feature>
<dbReference type="InterPro" id="IPR017795">
    <property type="entry name" value="ABBA_NscD-like"/>
</dbReference>
<dbReference type="InterPro" id="IPR033964">
    <property type="entry name" value="ABBA"/>
</dbReference>
<dbReference type="CDD" id="cd13929">
    <property type="entry name" value="PT-DMATS_CymD"/>
    <property type="match status" value="1"/>
</dbReference>
<dbReference type="AlphaFoldDB" id="A1CLW2"/>
<protein>
    <submittedName>
        <fullName evidence="4">Dimethylallyl tryptophan synthase, putative</fullName>
    </submittedName>
</protein>
<dbReference type="GeneID" id="4702650"/>
<dbReference type="VEuPathDB" id="FungiDB:ACLA_078390"/>
<evidence type="ECO:0000256" key="3">
    <source>
        <dbReference type="PIRSR" id="PIRSR000509-1"/>
    </source>
</evidence>
<dbReference type="OMA" id="EYFYPAL"/>
<dbReference type="EMBL" id="DS027057">
    <property type="protein sequence ID" value="EAW09091.1"/>
    <property type="molecule type" value="Genomic_DNA"/>
</dbReference>
<comment type="similarity">
    <text evidence="1">Belongs to the tryptophan dimethylallyltransferase family.</text>
</comment>
<dbReference type="NCBIfam" id="TIGR03429">
    <property type="entry name" value="arom_pren_DMATS"/>
    <property type="match status" value="1"/>
</dbReference>
<dbReference type="SFLD" id="SFLDS00036">
    <property type="entry name" value="Aromatic_Prenyltransferase"/>
    <property type="match status" value="1"/>
</dbReference>
<evidence type="ECO:0000256" key="1">
    <source>
        <dbReference type="ARBA" id="ARBA00010209"/>
    </source>
</evidence>
<dbReference type="Pfam" id="PF11991">
    <property type="entry name" value="Trp_DMAT"/>
    <property type="match status" value="1"/>
</dbReference>
<feature type="binding site" evidence="3">
    <location>
        <position position="254"/>
    </location>
    <ligand>
        <name>dimethylallyl diphosphate</name>
        <dbReference type="ChEBI" id="CHEBI:57623"/>
    </ligand>
</feature>
<feature type="binding site" evidence="3">
    <location>
        <position position="256"/>
    </location>
    <ligand>
        <name>dimethylallyl diphosphate</name>
        <dbReference type="ChEBI" id="CHEBI:57623"/>
    </ligand>
</feature>
<evidence type="ECO:0000313" key="5">
    <source>
        <dbReference type="Proteomes" id="UP000006701"/>
    </source>
</evidence>
<evidence type="ECO:0000256" key="2">
    <source>
        <dbReference type="ARBA" id="ARBA00022679"/>
    </source>
</evidence>
<dbReference type="OrthoDB" id="5392033at2759"/>
<dbReference type="PANTHER" id="PTHR40627:SF3">
    <property type="entry name" value="PRENYLTRANSFERASE ASQH2-RELATED"/>
    <property type="match status" value="1"/>
</dbReference>
<dbReference type="GO" id="GO:0009820">
    <property type="term" value="P:alkaloid metabolic process"/>
    <property type="evidence" value="ECO:0007669"/>
    <property type="project" value="InterPro"/>
</dbReference>
<feature type="binding site" evidence="3">
    <location>
        <position position="189"/>
    </location>
    <ligand>
        <name>dimethylallyl diphosphate</name>
        <dbReference type="ChEBI" id="CHEBI:57623"/>
    </ligand>
</feature>
<dbReference type="HOGENOM" id="CLU_037431_0_0_1"/>
<proteinExistence type="inferred from homology"/>
<feature type="binding site" evidence="3">
    <location>
        <position position="87"/>
    </location>
    <ligand>
        <name>L-tryptophan</name>
        <dbReference type="ChEBI" id="CHEBI:57912"/>
    </ligand>
</feature>